<evidence type="ECO:0000313" key="1">
    <source>
        <dbReference type="EMBL" id="KAH8019249.1"/>
    </source>
</evidence>
<organism evidence="1 2">
    <name type="scientific">Rhipicephalus microplus</name>
    <name type="common">Cattle tick</name>
    <name type="synonym">Boophilus microplus</name>
    <dbReference type="NCBI Taxonomy" id="6941"/>
    <lineage>
        <taxon>Eukaryota</taxon>
        <taxon>Metazoa</taxon>
        <taxon>Ecdysozoa</taxon>
        <taxon>Arthropoda</taxon>
        <taxon>Chelicerata</taxon>
        <taxon>Arachnida</taxon>
        <taxon>Acari</taxon>
        <taxon>Parasitiformes</taxon>
        <taxon>Ixodida</taxon>
        <taxon>Ixodoidea</taxon>
        <taxon>Ixodidae</taxon>
        <taxon>Rhipicephalinae</taxon>
        <taxon>Rhipicephalus</taxon>
        <taxon>Boophilus</taxon>
    </lineage>
</organism>
<name>A0A9J6DBB0_RHIMP</name>
<accession>A0A9J6DBB0</accession>
<evidence type="ECO:0008006" key="3">
    <source>
        <dbReference type="Google" id="ProtNLM"/>
    </source>
</evidence>
<protein>
    <recommendedName>
        <fullName evidence="3">DDE-1 domain-containing protein</fullName>
    </recommendedName>
</protein>
<gene>
    <name evidence="1" type="ORF">HPB51_018476</name>
</gene>
<keyword evidence="2" id="KW-1185">Reference proteome</keyword>
<evidence type="ECO:0000313" key="2">
    <source>
        <dbReference type="Proteomes" id="UP000821866"/>
    </source>
</evidence>
<dbReference type="Proteomes" id="UP000821866">
    <property type="component" value="Chromosome 8"/>
</dbReference>
<dbReference type="EMBL" id="JABSTU010000010">
    <property type="protein sequence ID" value="KAH8019249.1"/>
    <property type="molecule type" value="Genomic_DNA"/>
</dbReference>
<reference evidence="1" key="1">
    <citation type="journal article" date="2020" name="Cell">
        <title>Large-Scale Comparative Analyses of Tick Genomes Elucidate Their Genetic Diversity and Vector Capacities.</title>
        <authorList>
            <consortium name="Tick Genome and Microbiome Consortium (TIGMIC)"/>
            <person name="Jia N."/>
            <person name="Wang J."/>
            <person name="Shi W."/>
            <person name="Du L."/>
            <person name="Sun Y."/>
            <person name="Zhan W."/>
            <person name="Jiang J.F."/>
            <person name="Wang Q."/>
            <person name="Zhang B."/>
            <person name="Ji P."/>
            <person name="Bell-Sakyi L."/>
            <person name="Cui X.M."/>
            <person name="Yuan T.T."/>
            <person name="Jiang B.G."/>
            <person name="Yang W.F."/>
            <person name="Lam T.T."/>
            <person name="Chang Q.C."/>
            <person name="Ding S.J."/>
            <person name="Wang X.J."/>
            <person name="Zhu J.G."/>
            <person name="Ruan X.D."/>
            <person name="Zhao L."/>
            <person name="Wei J.T."/>
            <person name="Ye R.Z."/>
            <person name="Que T.C."/>
            <person name="Du C.H."/>
            <person name="Zhou Y.H."/>
            <person name="Cheng J.X."/>
            <person name="Dai P.F."/>
            <person name="Guo W.B."/>
            <person name="Han X.H."/>
            <person name="Huang E.J."/>
            <person name="Li L.F."/>
            <person name="Wei W."/>
            <person name="Gao Y.C."/>
            <person name="Liu J.Z."/>
            <person name="Shao H.Z."/>
            <person name="Wang X."/>
            <person name="Wang C.C."/>
            <person name="Yang T.C."/>
            <person name="Huo Q.B."/>
            <person name="Li W."/>
            <person name="Chen H.Y."/>
            <person name="Chen S.E."/>
            <person name="Zhou L.G."/>
            <person name="Ni X.B."/>
            <person name="Tian J.H."/>
            <person name="Sheng Y."/>
            <person name="Liu T."/>
            <person name="Pan Y.S."/>
            <person name="Xia L.Y."/>
            <person name="Li J."/>
            <person name="Zhao F."/>
            <person name="Cao W.C."/>
        </authorList>
    </citation>
    <scope>NUCLEOTIDE SEQUENCE</scope>
    <source>
        <strain evidence="1">Rmic-2018</strain>
    </source>
</reference>
<reference evidence="1" key="2">
    <citation type="submission" date="2021-09" db="EMBL/GenBank/DDBJ databases">
        <authorList>
            <person name="Jia N."/>
            <person name="Wang J."/>
            <person name="Shi W."/>
            <person name="Du L."/>
            <person name="Sun Y."/>
            <person name="Zhan W."/>
            <person name="Jiang J."/>
            <person name="Wang Q."/>
            <person name="Zhang B."/>
            <person name="Ji P."/>
            <person name="Sakyi L.B."/>
            <person name="Cui X."/>
            <person name="Yuan T."/>
            <person name="Jiang B."/>
            <person name="Yang W."/>
            <person name="Lam T.T.-Y."/>
            <person name="Chang Q."/>
            <person name="Ding S."/>
            <person name="Wang X."/>
            <person name="Zhu J."/>
            <person name="Ruan X."/>
            <person name="Zhao L."/>
            <person name="Wei J."/>
            <person name="Que T."/>
            <person name="Du C."/>
            <person name="Cheng J."/>
            <person name="Dai P."/>
            <person name="Han X."/>
            <person name="Huang E."/>
            <person name="Gao Y."/>
            <person name="Liu J."/>
            <person name="Shao H."/>
            <person name="Ye R."/>
            <person name="Li L."/>
            <person name="Wei W."/>
            <person name="Wang X."/>
            <person name="Wang C."/>
            <person name="Huo Q."/>
            <person name="Li W."/>
            <person name="Guo W."/>
            <person name="Chen H."/>
            <person name="Chen S."/>
            <person name="Zhou L."/>
            <person name="Zhou L."/>
            <person name="Ni X."/>
            <person name="Tian J."/>
            <person name="Zhou Y."/>
            <person name="Sheng Y."/>
            <person name="Liu T."/>
            <person name="Pan Y."/>
            <person name="Xia L."/>
            <person name="Li J."/>
            <person name="Zhao F."/>
            <person name="Cao W."/>
        </authorList>
    </citation>
    <scope>NUCLEOTIDE SEQUENCE</scope>
    <source>
        <strain evidence="1">Rmic-2018</strain>
        <tissue evidence="1">Larvae</tissue>
    </source>
</reference>
<dbReference type="AlphaFoldDB" id="A0A9J6DBB0"/>
<sequence>MKQPGANLHLPNMLVLDSFRGHIYPGVKEAIYKANTDLVVIPPGFKKCCISNTLDGSEDDILWEAADDCGEFDDDLILCTPDKDEALDND</sequence>
<proteinExistence type="predicted"/>
<comment type="caution">
    <text evidence="1">The sequence shown here is derived from an EMBL/GenBank/DDBJ whole genome shotgun (WGS) entry which is preliminary data.</text>
</comment>